<dbReference type="Proteomes" id="UP001057998">
    <property type="component" value="Chromosome 1"/>
</dbReference>
<dbReference type="Pfam" id="PF09829">
    <property type="entry name" value="DUF2057"/>
    <property type="match status" value="1"/>
</dbReference>
<evidence type="ECO:0000313" key="4">
    <source>
        <dbReference type="EMBL" id="UTV28858.1"/>
    </source>
</evidence>
<dbReference type="PANTHER" id="PTHR38108:SF1">
    <property type="entry name" value="UPF0319 PROTEIN YCCT"/>
    <property type="match status" value="1"/>
</dbReference>
<evidence type="ECO:0000256" key="3">
    <source>
        <dbReference type="HAMAP-Rule" id="MF_00789"/>
    </source>
</evidence>
<evidence type="ECO:0000256" key="2">
    <source>
        <dbReference type="ARBA" id="ARBA00022729"/>
    </source>
</evidence>
<dbReference type="HAMAP" id="MF_00789">
    <property type="entry name" value="UPF0319"/>
    <property type="match status" value="1"/>
</dbReference>
<keyword evidence="2 3" id="KW-0732">Signal</keyword>
<dbReference type="InterPro" id="IPR018635">
    <property type="entry name" value="UPF0319"/>
</dbReference>
<dbReference type="RefSeq" id="WP_255390177.1">
    <property type="nucleotide sequence ID" value="NZ_CP101508.1"/>
</dbReference>
<dbReference type="EMBL" id="CP101508">
    <property type="protein sequence ID" value="UTV28858.1"/>
    <property type="molecule type" value="Genomic_DNA"/>
</dbReference>
<evidence type="ECO:0000313" key="5">
    <source>
        <dbReference type="Proteomes" id="UP001057998"/>
    </source>
</evidence>
<sequence length="215" mass="23646" precursor="true">MKLHTAVLTLAACGLSASALADVKVELPYSSELVLVNGKEATGNDALILANGEHQIALRYQDNYRENGDYKLYKSEVIIVKFAGQDTTYRLELPKLHTARDVRRYDKAPTVNITDPQGKAIEFTQDKLVKHGLQFGRDYEKEIEAYNLTNAPAALPALAATPAPQLAAAPATSKAAVPAQGQNVAENMLLYWYEQADEATRERFKARINQPTTAQ</sequence>
<dbReference type="PANTHER" id="PTHR38108">
    <property type="entry name" value="UPF0319 PROTEIN YCCT"/>
    <property type="match status" value="1"/>
</dbReference>
<organism evidence="4 5">
    <name type="scientific">Photobacterium atrarenae</name>
    <dbReference type="NCBI Taxonomy" id="865757"/>
    <lineage>
        <taxon>Bacteria</taxon>
        <taxon>Pseudomonadati</taxon>
        <taxon>Pseudomonadota</taxon>
        <taxon>Gammaproteobacteria</taxon>
        <taxon>Vibrionales</taxon>
        <taxon>Vibrionaceae</taxon>
        <taxon>Photobacterium</taxon>
    </lineage>
</organism>
<reference evidence="4" key="1">
    <citation type="submission" date="2022-07" db="EMBL/GenBank/DDBJ databases">
        <title>Genome sequencing of Photobacterium atrarenae GJH2-4.</title>
        <authorList>
            <person name="Park S.-J."/>
        </authorList>
    </citation>
    <scope>NUCLEOTIDE SEQUENCE</scope>
    <source>
        <strain evidence="4">GJH2-4</strain>
    </source>
</reference>
<accession>A0ABY5GKK6</accession>
<protein>
    <recommendedName>
        <fullName evidence="3">UPF0319 protein NNL38_06390</fullName>
    </recommendedName>
</protein>
<feature type="signal peptide" evidence="3">
    <location>
        <begin position="1"/>
        <end position="21"/>
    </location>
</feature>
<feature type="chain" id="PRO_5044911453" description="UPF0319 protein NNL38_06390" evidence="3">
    <location>
        <begin position="22"/>
        <end position="215"/>
    </location>
</feature>
<name>A0ABY5GKK6_9GAMM</name>
<comment type="similarity">
    <text evidence="1 3">Belongs to the UPF0319 family.</text>
</comment>
<gene>
    <name evidence="4" type="ORF">NNL38_06390</name>
</gene>
<keyword evidence="5" id="KW-1185">Reference proteome</keyword>
<evidence type="ECO:0000256" key="1">
    <source>
        <dbReference type="ARBA" id="ARBA00008490"/>
    </source>
</evidence>
<proteinExistence type="inferred from homology"/>